<organism evidence="1 2">
    <name type="scientific">Colocasia esculenta</name>
    <name type="common">Wild taro</name>
    <name type="synonym">Arum esculentum</name>
    <dbReference type="NCBI Taxonomy" id="4460"/>
    <lineage>
        <taxon>Eukaryota</taxon>
        <taxon>Viridiplantae</taxon>
        <taxon>Streptophyta</taxon>
        <taxon>Embryophyta</taxon>
        <taxon>Tracheophyta</taxon>
        <taxon>Spermatophyta</taxon>
        <taxon>Magnoliopsida</taxon>
        <taxon>Liliopsida</taxon>
        <taxon>Araceae</taxon>
        <taxon>Aroideae</taxon>
        <taxon>Colocasieae</taxon>
        <taxon>Colocasia</taxon>
    </lineage>
</organism>
<dbReference type="AlphaFoldDB" id="A0A843UEY0"/>
<dbReference type="EMBL" id="NMUH01000523">
    <property type="protein sequence ID" value="MQL80747.1"/>
    <property type="molecule type" value="Genomic_DNA"/>
</dbReference>
<reference evidence="1" key="1">
    <citation type="submission" date="2017-07" db="EMBL/GenBank/DDBJ databases">
        <title>Taro Niue Genome Assembly and Annotation.</title>
        <authorList>
            <person name="Atibalentja N."/>
            <person name="Keating K."/>
            <person name="Fields C.J."/>
        </authorList>
    </citation>
    <scope>NUCLEOTIDE SEQUENCE</scope>
    <source>
        <strain evidence="1">Niue_2</strain>
        <tissue evidence="1">Leaf</tissue>
    </source>
</reference>
<gene>
    <name evidence="1" type="ORF">Taro_013203</name>
</gene>
<proteinExistence type="predicted"/>
<evidence type="ECO:0000313" key="1">
    <source>
        <dbReference type="EMBL" id="MQL80747.1"/>
    </source>
</evidence>
<name>A0A843UEY0_COLES</name>
<comment type="caution">
    <text evidence="1">The sequence shown here is derived from an EMBL/GenBank/DDBJ whole genome shotgun (WGS) entry which is preliminary data.</text>
</comment>
<protein>
    <submittedName>
        <fullName evidence="1">Uncharacterized protein</fullName>
    </submittedName>
</protein>
<dbReference type="Proteomes" id="UP000652761">
    <property type="component" value="Unassembled WGS sequence"/>
</dbReference>
<keyword evidence="2" id="KW-1185">Reference proteome</keyword>
<sequence>MNLSVELKPGVRIELRQFPQVTLIAPTVLERTRDTILGLEKWKAGTRRCDVAGEQKAEFLLGVERVSPASRRLRRRRTGGSTSAMFSVVAREEAEALHDSHWAIHQNRQRIL</sequence>
<evidence type="ECO:0000313" key="2">
    <source>
        <dbReference type="Proteomes" id="UP000652761"/>
    </source>
</evidence>
<accession>A0A843UEY0</accession>